<accession>A0AAD5JG17</accession>
<protein>
    <submittedName>
        <fullName evidence="1">Uncharacterized protein</fullName>
    </submittedName>
</protein>
<evidence type="ECO:0000313" key="1">
    <source>
        <dbReference type="EMBL" id="KAI9197950.1"/>
    </source>
</evidence>
<dbReference type="AlphaFoldDB" id="A0AAD5JG17"/>
<proteinExistence type="predicted"/>
<sequence length="153" mass="17441">MEFHFLENKFYNEGNIQVGVAREESEDLESDKMTTLEDELPGLQNGVTSSSSAPIEVEQSGFEVELTGKNFEQGHDQLQAPIQTVNDDDEVVMQQDDLENYNLTRDRVRREVRAPKRFGYADIVAYALQAVGEEHQTRVMSDVSRLVLPRTFD</sequence>
<name>A0AAD5JG17_ACENE</name>
<evidence type="ECO:0000313" key="2">
    <source>
        <dbReference type="Proteomes" id="UP001064489"/>
    </source>
</evidence>
<comment type="caution">
    <text evidence="1">The sequence shown here is derived from an EMBL/GenBank/DDBJ whole genome shotgun (WGS) entry which is preliminary data.</text>
</comment>
<organism evidence="1 2">
    <name type="scientific">Acer negundo</name>
    <name type="common">Box elder</name>
    <dbReference type="NCBI Taxonomy" id="4023"/>
    <lineage>
        <taxon>Eukaryota</taxon>
        <taxon>Viridiplantae</taxon>
        <taxon>Streptophyta</taxon>
        <taxon>Embryophyta</taxon>
        <taxon>Tracheophyta</taxon>
        <taxon>Spermatophyta</taxon>
        <taxon>Magnoliopsida</taxon>
        <taxon>eudicotyledons</taxon>
        <taxon>Gunneridae</taxon>
        <taxon>Pentapetalae</taxon>
        <taxon>rosids</taxon>
        <taxon>malvids</taxon>
        <taxon>Sapindales</taxon>
        <taxon>Sapindaceae</taxon>
        <taxon>Hippocastanoideae</taxon>
        <taxon>Acereae</taxon>
        <taxon>Acer</taxon>
    </lineage>
</organism>
<dbReference type="EMBL" id="JAJSOW010000002">
    <property type="protein sequence ID" value="KAI9197950.1"/>
    <property type="molecule type" value="Genomic_DNA"/>
</dbReference>
<dbReference type="Proteomes" id="UP001064489">
    <property type="component" value="Chromosome 13"/>
</dbReference>
<gene>
    <name evidence="1" type="ORF">LWI28_007274</name>
</gene>
<reference evidence="1 2" key="1">
    <citation type="journal article" date="2022" name="Plant J.">
        <title>Strategies of tolerance reflected in two North American maple genomes.</title>
        <authorList>
            <person name="McEvoy S.L."/>
            <person name="Sezen U.U."/>
            <person name="Trouern-Trend A."/>
            <person name="McMahon S.M."/>
            <person name="Schaberg P.G."/>
            <person name="Yang J."/>
            <person name="Wegrzyn J.L."/>
            <person name="Swenson N.G."/>
        </authorList>
    </citation>
    <scope>NUCLEOTIDE SEQUENCE [LARGE SCALE GENOMIC DNA]</scope>
    <source>
        <strain evidence="1">91603</strain>
    </source>
</reference>
<keyword evidence="2" id="KW-1185">Reference proteome</keyword>